<keyword evidence="1" id="KW-1133">Transmembrane helix</keyword>
<dbReference type="Pfam" id="PF04276">
    <property type="entry name" value="DUF443"/>
    <property type="match status" value="1"/>
</dbReference>
<dbReference type="EMBL" id="PPPX01000008">
    <property type="protein sequence ID" value="POA09091.1"/>
    <property type="molecule type" value="Genomic_DNA"/>
</dbReference>
<dbReference type="NCBIfam" id="TIGR01218">
    <property type="entry name" value="Gpos_tandem_5TM"/>
    <property type="match status" value="1"/>
</dbReference>
<dbReference type="RefSeq" id="WP_103371679.1">
    <property type="nucleotide sequence ID" value="NZ_JANTOZ010000014.1"/>
</dbReference>
<feature type="transmembrane region" description="Helical" evidence="1">
    <location>
        <begin position="75"/>
        <end position="98"/>
    </location>
</feature>
<dbReference type="InterPro" id="IPR005915">
    <property type="entry name" value="Tandem_5TM"/>
</dbReference>
<protein>
    <recommendedName>
        <fullName evidence="4">DUF443 domain-containing protein</fullName>
    </recommendedName>
</protein>
<feature type="transmembrane region" description="Helical" evidence="1">
    <location>
        <begin position="104"/>
        <end position="125"/>
    </location>
</feature>
<dbReference type="OrthoDB" id="2414413at2"/>
<feature type="transmembrane region" description="Helical" evidence="1">
    <location>
        <begin position="157"/>
        <end position="177"/>
    </location>
</feature>
<keyword evidence="1" id="KW-0472">Membrane</keyword>
<name>A0A2K4FCR5_9STAP</name>
<comment type="caution">
    <text evidence="2">The sequence shown here is derived from an EMBL/GenBank/DDBJ whole genome shotgun (WGS) entry which is preliminary data.</text>
</comment>
<dbReference type="AlphaFoldDB" id="A0A2K4FCR5"/>
<keyword evidence="1" id="KW-0812">Transmembrane</keyword>
<sequence>MDKVIINPIEKNSKYKLIELENRYFVIDLNRNKLTFLFPLLNYFTRQKLIEISEEELHYIKESNLSKERVKKSELFASLGTGIGIFLAFLTKSVIDYMDFSTNFLLNIIIVLITIASLIIIKGLVNRNKEKKIGIDLSEYKYKCFIYPDKRTMIKNILLNIFFSFLFIATTIGTLPLKESSYLFIFGIIVLLSFILFQNGILYNYYKTEGMRGRLIRNNK</sequence>
<organism evidence="2 3">
    <name type="scientific">Staphylococcus argensis</name>
    <dbReference type="NCBI Taxonomy" id="1607738"/>
    <lineage>
        <taxon>Bacteria</taxon>
        <taxon>Bacillati</taxon>
        <taxon>Bacillota</taxon>
        <taxon>Bacilli</taxon>
        <taxon>Bacillales</taxon>
        <taxon>Staphylococcaceae</taxon>
        <taxon>Staphylococcus</taxon>
    </lineage>
</organism>
<proteinExistence type="predicted"/>
<feature type="transmembrane region" description="Helical" evidence="1">
    <location>
        <begin position="183"/>
        <end position="206"/>
    </location>
</feature>
<evidence type="ECO:0000313" key="2">
    <source>
        <dbReference type="EMBL" id="POA09091.1"/>
    </source>
</evidence>
<accession>A0A2K4FCR5</accession>
<evidence type="ECO:0008006" key="4">
    <source>
        <dbReference type="Google" id="ProtNLM"/>
    </source>
</evidence>
<evidence type="ECO:0000313" key="3">
    <source>
        <dbReference type="Proteomes" id="UP000242712"/>
    </source>
</evidence>
<dbReference type="Proteomes" id="UP000242712">
    <property type="component" value="Unassembled WGS sequence"/>
</dbReference>
<keyword evidence="3" id="KW-1185">Reference proteome</keyword>
<reference evidence="2 3" key="1">
    <citation type="submission" date="2017-08" db="EMBL/GenBank/DDBJ databases">
        <title>Draft genome sequences of 64 type strains of genus Staph aureus.</title>
        <authorList>
            <person name="Cole K."/>
            <person name="Golubchik T."/>
            <person name="Russell J."/>
            <person name="Foster D."/>
            <person name="Llewelyn M."/>
            <person name="Wilson D."/>
            <person name="Crook D."/>
            <person name="Paul J."/>
        </authorList>
    </citation>
    <scope>NUCLEOTIDE SEQUENCE [LARGE SCALE GENOMIC DNA]</scope>
    <source>
        <strain evidence="2 3">DSM 29875</strain>
    </source>
</reference>
<gene>
    <name evidence="2" type="ORF">CD039_06725</name>
</gene>
<evidence type="ECO:0000256" key="1">
    <source>
        <dbReference type="SAM" id="Phobius"/>
    </source>
</evidence>